<reference evidence="2 3" key="1">
    <citation type="submission" date="2017-10" db="EMBL/GenBank/DDBJ databases">
        <title>FDA dAtabase for Regulatory Grade micrObial Sequences (FDA-ARGOS): Supporting development and validation of Infectious Disease Dx tests.</title>
        <authorList>
            <person name="Campos J."/>
            <person name="Goldberg B."/>
            <person name="Tallon L.J."/>
            <person name="Sadzewicz L."/>
            <person name="Sengamalay N."/>
            <person name="Ott S."/>
            <person name="Godinez A."/>
            <person name="Nagaraj S."/>
            <person name="Vyas G."/>
            <person name="Aluvathingal J."/>
            <person name="Nadendla S."/>
            <person name="Geyer C."/>
            <person name="Nandy P."/>
            <person name="Hobson J."/>
            <person name="Sichtig H."/>
        </authorList>
    </citation>
    <scope>NUCLEOTIDE SEQUENCE [LARGE SCALE GENOMIC DNA]</scope>
    <source>
        <strain evidence="2 3">FDAARGOS_185</strain>
    </source>
</reference>
<evidence type="ECO:0000313" key="2">
    <source>
        <dbReference type="EMBL" id="TRZ34423.1"/>
    </source>
</evidence>
<feature type="transmembrane region" description="Helical" evidence="1">
    <location>
        <begin position="179"/>
        <end position="202"/>
    </location>
</feature>
<evidence type="ECO:0000313" key="3">
    <source>
        <dbReference type="Proteomes" id="UP000316316"/>
    </source>
</evidence>
<evidence type="ECO:0008006" key="4">
    <source>
        <dbReference type="Google" id="ProtNLM"/>
    </source>
</evidence>
<keyword evidence="1" id="KW-0472">Membrane</keyword>
<feature type="transmembrane region" description="Helical" evidence="1">
    <location>
        <begin position="150"/>
        <end position="173"/>
    </location>
</feature>
<keyword evidence="1" id="KW-0812">Transmembrane</keyword>
<protein>
    <recommendedName>
        <fullName evidence="4">EpsG family protein</fullName>
    </recommendedName>
</protein>
<comment type="caution">
    <text evidence="2">The sequence shown here is derived from an EMBL/GenBank/DDBJ whole genome shotgun (WGS) entry which is preliminary data.</text>
</comment>
<dbReference type="InterPro" id="IPR049458">
    <property type="entry name" value="EpsG-like"/>
</dbReference>
<accession>A0A8B5W116</accession>
<keyword evidence="1" id="KW-1133">Transmembrane helix</keyword>
<dbReference type="Proteomes" id="UP000316316">
    <property type="component" value="Unassembled WGS sequence"/>
</dbReference>
<dbReference type="AlphaFoldDB" id="A0A8B5W116"/>
<dbReference type="RefSeq" id="WP_016180583.1">
    <property type="nucleotide sequence ID" value="NZ_CAAKOC010000186.1"/>
</dbReference>
<feature type="transmembrane region" description="Helical" evidence="1">
    <location>
        <begin position="67"/>
        <end position="91"/>
    </location>
</feature>
<name>A0A8B5W116_ENTAV</name>
<gene>
    <name evidence="2" type="ORF">AUF17_10145</name>
</gene>
<feature type="transmembrane region" description="Helical" evidence="1">
    <location>
        <begin position="21"/>
        <end position="41"/>
    </location>
</feature>
<dbReference type="Pfam" id="PF14897">
    <property type="entry name" value="EpsG"/>
    <property type="match status" value="1"/>
</dbReference>
<feature type="transmembrane region" description="Helical" evidence="1">
    <location>
        <begin position="231"/>
        <end position="253"/>
    </location>
</feature>
<feature type="transmembrane region" description="Helical" evidence="1">
    <location>
        <begin position="326"/>
        <end position="349"/>
    </location>
</feature>
<proteinExistence type="predicted"/>
<organism evidence="2 3">
    <name type="scientific">Enterococcus avium</name>
    <name type="common">Streptococcus avium</name>
    <dbReference type="NCBI Taxonomy" id="33945"/>
    <lineage>
        <taxon>Bacteria</taxon>
        <taxon>Bacillati</taxon>
        <taxon>Bacillota</taxon>
        <taxon>Bacilli</taxon>
        <taxon>Lactobacillales</taxon>
        <taxon>Enterococcaceae</taxon>
        <taxon>Enterococcus</taxon>
    </lineage>
</organism>
<evidence type="ECO:0000256" key="1">
    <source>
        <dbReference type="SAM" id="Phobius"/>
    </source>
</evidence>
<sequence length="369" mass="42301">MSYWLFLSVGGLTVIFRRNKIVCSILVFLFWIAMTFNTAIADRGQYQNFYNDPIAAKEEWGYTHLQLVAKAMGLSFQVFFAIVIGLALLLMVYSVFKASLNPGWTLVFYLIFPFTMDAAQIRSFIAAAFITVGLTVLAQDRSWLSIAKYLALVTGGVMFHYSAIFFYFVAIVYFVPPFILYLITTSVSLLVASNLSGVMKIVGRLLPFIDYKINRYYDAKFMTSPEEVRGYMIYLIMLSLLAGIAWCMIRYSLKSPSERFFASKQNLKKINNYYYNHATLIIRVNALLMTVIPLITISVSFDRLIRACLLSNYILFANALSSKVNWGIRLVFSLVCLAFVGYYCNFYIFSRFPEVVFRSVFEQNLILPK</sequence>
<dbReference type="EMBL" id="PDXQ01000001">
    <property type="protein sequence ID" value="TRZ34423.1"/>
    <property type="molecule type" value="Genomic_DNA"/>
</dbReference>
<feature type="transmembrane region" description="Helical" evidence="1">
    <location>
        <begin position="273"/>
        <end position="297"/>
    </location>
</feature>